<proteinExistence type="predicted"/>
<sequence>MSLETSLFTFVTTDATVGPLIGGTRMYPGKLPQTPVMPSLTYNRITSTQEYELEGDEVDVRPSRFQIDAWDDGYDGMTILAEAVRTRLSGYIGVMGADVVQFIEIEDMIDNYETETELWRRIIDFIVWYE</sequence>
<dbReference type="InterPro" id="IPR021508">
    <property type="entry name" value="Gp17-like"/>
</dbReference>
<evidence type="ECO:0000313" key="1">
    <source>
        <dbReference type="EMBL" id="QJB00223.1"/>
    </source>
</evidence>
<organism evidence="2">
    <name type="scientific">viral metagenome</name>
    <dbReference type="NCBI Taxonomy" id="1070528"/>
    <lineage>
        <taxon>unclassified sequences</taxon>
        <taxon>metagenomes</taxon>
        <taxon>organismal metagenomes</taxon>
    </lineage>
</organism>
<evidence type="ECO:0000313" key="2">
    <source>
        <dbReference type="EMBL" id="QJB01567.1"/>
    </source>
</evidence>
<accession>A0A6M3M1W1</accession>
<evidence type="ECO:0008006" key="3">
    <source>
        <dbReference type="Google" id="ProtNLM"/>
    </source>
</evidence>
<protein>
    <recommendedName>
        <fullName evidence="3">DUF3168 domain-containing protein</fullName>
    </recommendedName>
</protein>
<dbReference type="Pfam" id="PF11367">
    <property type="entry name" value="Tail_completion_gp17"/>
    <property type="match status" value="1"/>
</dbReference>
<name>A0A6M3M1W1_9ZZZZ</name>
<reference evidence="2" key="1">
    <citation type="submission" date="2020-03" db="EMBL/GenBank/DDBJ databases">
        <title>The deep terrestrial virosphere.</title>
        <authorList>
            <person name="Holmfeldt K."/>
            <person name="Nilsson E."/>
            <person name="Simone D."/>
            <person name="Lopez-Fernandez M."/>
            <person name="Wu X."/>
            <person name="de Brujin I."/>
            <person name="Lundin D."/>
            <person name="Andersson A."/>
            <person name="Bertilsson S."/>
            <person name="Dopson M."/>
        </authorList>
    </citation>
    <scope>NUCLEOTIDE SEQUENCE</scope>
    <source>
        <strain evidence="1">MM171A00654</strain>
        <strain evidence="2">MM171B02323</strain>
    </source>
</reference>
<dbReference type="AlphaFoldDB" id="A0A6M3M1W1"/>
<dbReference type="EMBL" id="MT143715">
    <property type="protein sequence ID" value="QJB01567.1"/>
    <property type="molecule type" value="Genomic_DNA"/>
</dbReference>
<dbReference type="EMBL" id="MT143685">
    <property type="protein sequence ID" value="QJB00223.1"/>
    <property type="molecule type" value="Genomic_DNA"/>
</dbReference>
<gene>
    <name evidence="1" type="ORF">MM171A00654_0009</name>
    <name evidence="2" type="ORF">MM171B02323_0004</name>
</gene>